<reference evidence="7" key="1">
    <citation type="journal article" date="2012" name="Science">
        <title>The Paleozoic origin of enzymatic lignin decomposition reconstructed from 31 fungal genomes.</title>
        <authorList>
            <person name="Floudas D."/>
            <person name="Binder M."/>
            <person name="Riley R."/>
            <person name="Barry K."/>
            <person name="Blanchette R.A."/>
            <person name="Henrissat B."/>
            <person name="Martinez A.T."/>
            <person name="Otillar R."/>
            <person name="Spatafora J.W."/>
            <person name="Yadav J.S."/>
            <person name="Aerts A."/>
            <person name="Benoit I."/>
            <person name="Boyd A."/>
            <person name="Carlson A."/>
            <person name="Copeland A."/>
            <person name="Coutinho P.M."/>
            <person name="de Vries R.P."/>
            <person name="Ferreira P."/>
            <person name="Findley K."/>
            <person name="Foster B."/>
            <person name="Gaskell J."/>
            <person name="Glotzer D."/>
            <person name="Gorecki P."/>
            <person name="Heitman J."/>
            <person name="Hesse C."/>
            <person name="Hori C."/>
            <person name="Igarashi K."/>
            <person name="Jurgens J.A."/>
            <person name="Kallen N."/>
            <person name="Kersten P."/>
            <person name="Kohler A."/>
            <person name="Kuees U."/>
            <person name="Kumar T.K.A."/>
            <person name="Kuo A."/>
            <person name="LaButti K."/>
            <person name="Larrondo L.F."/>
            <person name="Lindquist E."/>
            <person name="Ling A."/>
            <person name="Lombard V."/>
            <person name="Lucas S."/>
            <person name="Lundell T."/>
            <person name="Martin R."/>
            <person name="McLaughlin D.J."/>
            <person name="Morgenstern I."/>
            <person name="Morin E."/>
            <person name="Murat C."/>
            <person name="Nagy L.G."/>
            <person name="Nolan M."/>
            <person name="Ohm R.A."/>
            <person name="Patyshakuliyeva A."/>
            <person name="Rokas A."/>
            <person name="Ruiz-Duenas F.J."/>
            <person name="Sabat G."/>
            <person name="Salamov A."/>
            <person name="Samejima M."/>
            <person name="Schmutz J."/>
            <person name="Slot J.C."/>
            <person name="St John F."/>
            <person name="Stenlid J."/>
            <person name="Sun H."/>
            <person name="Sun S."/>
            <person name="Syed K."/>
            <person name="Tsang A."/>
            <person name="Wiebenga A."/>
            <person name="Young D."/>
            <person name="Pisabarro A."/>
            <person name="Eastwood D.C."/>
            <person name="Martin F."/>
            <person name="Cullen D."/>
            <person name="Grigoriev I.V."/>
            <person name="Hibbett D.S."/>
        </authorList>
    </citation>
    <scope>NUCLEOTIDE SEQUENCE [LARGE SCALE GENOMIC DNA]</scope>
    <source>
        <strain evidence="7">RWD-64-598 SS2</strain>
    </source>
</reference>
<dbReference type="CDD" id="cd03379">
    <property type="entry name" value="beta_CA_cladeD"/>
    <property type="match status" value="1"/>
</dbReference>
<protein>
    <recommendedName>
        <fullName evidence="5">Carbonic anhydrase</fullName>
        <ecNumber evidence="5">4.2.1.1</ecNumber>
    </recommendedName>
    <alternativeName>
        <fullName evidence="5">Carbonate dehydratase</fullName>
    </alternativeName>
</protein>
<keyword evidence="3 4" id="KW-0862">Zinc</keyword>
<dbReference type="EC" id="4.2.1.1" evidence="5"/>
<feature type="binding site" evidence="4">
    <location>
        <position position="60"/>
    </location>
    <ligand>
        <name>Zn(2+)</name>
        <dbReference type="ChEBI" id="CHEBI:29105"/>
    </ligand>
</feature>
<organism evidence="6 7">
    <name type="scientific">Coniophora puteana (strain RWD-64-598)</name>
    <name type="common">Brown rot fungus</name>
    <dbReference type="NCBI Taxonomy" id="741705"/>
    <lineage>
        <taxon>Eukaryota</taxon>
        <taxon>Fungi</taxon>
        <taxon>Dikarya</taxon>
        <taxon>Basidiomycota</taxon>
        <taxon>Agaricomycotina</taxon>
        <taxon>Agaricomycetes</taxon>
        <taxon>Agaricomycetidae</taxon>
        <taxon>Boletales</taxon>
        <taxon>Coniophorineae</taxon>
        <taxon>Coniophoraceae</taxon>
        <taxon>Coniophora</taxon>
    </lineage>
</organism>
<comment type="similarity">
    <text evidence="1 5">Belongs to the beta-class carbonic anhydrase family.</text>
</comment>
<dbReference type="SMART" id="SM00947">
    <property type="entry name" value="Pro_CA"/>
    <property type="match status" value="1"/>
</dbReference>
<evidence type="ECO:0000256" key="1">
    <source>
        <dbReference type="ARBA" id="ARBA00006217"/>
    </source>
</evidence>
<evidence type="ECO:0000256" key="5">
    <source>
        <dbReference type="RuleBase" id="RU003956"/>
    </source>
</evidence>
<dbReference type="SUPFAM" id="SSF53056">
    <property type="entry name" value="beta-carbonic anhydrase, cab"/>
    <property type="match status" value="1"/>
</dbReference>
<evidence type="ECO:0000313" key="6">
    <source>
        <dbReference type="EMBL" id="EIW77592.1"/>
    </source>
</evidence>
<dbReference type="AlphaFoldDB" id="A0A5M3MED7"/>
<dbReference type="Proteomes" id="UP000053558">
    <property type="component" value="Unassembled WGS sequence"/>
</dbReference>
<dbReference type="OMA" id="HAMNMRN"/>
<evidence type="ECO:0000256" key="3">
    <source>
        <dbReference type="ARBA" id="ARBA00022833"/>
    </source>
</evidence>
<comment type="cofactor">
    <cofactor evidence="4">
        <name>Zn(2+)</name>
        <dbReference type="ChEBI" id="CHEBI:29105"/>
    </cofactor>
    <text evidence="4">Binds 1 zinc ion per subunit.</text>
</comment>
<dbReference type="KEGG" id="cput:CONPUDRAFT_62184"/>
<name>A0A5M3MED7_CONPW</name>
<feature type="binding site" evidence="4">
    <location>
        <position position="7"/>
    </location>
    <ligand>
        <name>Zn(2+)</name>
        <dbReference type="ChEBI" id="CHEBI:29105"/>
    </ligand>
</feature>
<accession>A0A5M3MED7</accession>
<evidence type="ECO:0000256" key="2">
    <source>
        <dbReference type="ARBA" id="ARBA00022723"/>
    </source>
</evidence>
<sequence length="140" mass="15524">SVVTCMDHRVDPIKIFGLNPGDAHVIRNAGGLTREALRSIIISQRRLGTKHIYVLQHTKCGMLGLSNIDVSAQIIDESPGDPCVAAAAVEFDFKPFPDLVKSVKDNVQFLKHHPLVETRGRIQGYVYDVETQRRPPKLVA</sequence>
<proteinExistence type="inferred from homology"/>
<gene>
    <name evidence="6" type="ORF">CONPUDRAFT_62184</name>
</gene>
<dbReference type="Pfam" id="PF00484">
    <property type="entry name" value="Pro_CA"/>
    <property type="match status" value="1"/>
</dbReference>
<dbReference type="GO" id="GO:0008270">
    <property type="term" value="F:zinc ion binding"/>
    <property type="evidence" value="ECO:0007669"/>
    <property type="project" value="UniProtKB-UniRule"/>
</dbReference>
<dbReference type="InterPro" id="IPR036874">
    <property type="entry name" value="Carbonic_anhydrase_sf"/>
</dbReference>
<dbReference type="GeneID" id="19208214"/>
<dbReference type="RefSeq" id="XP_007771818.1">
    <property type="nucleotide sequence ID" value="XM_007773628.1"/>
</dbReference>
<comment type="function">
    <text evidence="5">Reversible hydration of carbon dioxide.</text>
</comment>
<keyword evidence="2 4" id="KW-0479">Metal-binding</keyword>
<feature type="non-terminal residue" evidence="6">
    <location>
        <position position="1"/>
    </location>
</feature>
<dbReference type="GO" id="GO:0004089">
    <property type="term" value="F:carbonate dehydratase activity"/>
    <property type="evidence" value="ECO:0007669"/>
    <property type="project" value="UniProtKB-UniRule"/>
</dbReference>
<comment type="catalytic activity">
    <reaction evidence="5">
        <text>hydrogencarbonate + H(+) = CO2 + H2O</text>
        <dbReference type="Rhea" id="RHEA:10748"/>
        <dbReference type="ChEBI" id="CHEBI:15377"/>
        <dbReference type="ChEBI" id="CHEBI:15378"/>
        <dbReference type="ChEBI" id="CHEBI:16526"/>
        <dbReference type="ChEBI" id="CHEBI:17544"/>
        <dbReference type="EC" id="4.2.1.1"/>
    </reaction>
</comment>
<evidence type="ECO:0000256" key="4">
    <source>
        <dbReference type="PIRSR" id="PIRSR601765-1"/>
    </source>
</evidence>
<keyword evidence="5" id="KW-0456">Lyase</keyword>
<dbReference type="OrthoDB" id="10248475at2759"/>
<dbReference type="InterPro" id="IPR001765">
    <property type="entry name" value="Carbonic_anhydrase"/>
</dbReference>
<dbReference type="EMBL" id="JH711583">
    <property type="protein sequence ID" value="EIW77592.1"/>
    <property type="molecule type" value="Genomic_DNA"/>
</dbReference>
<feature type="binding site" evidence="4">
    <location>
        <position position="57"/>
    </location>
    <ligand>
        <name>Zn(2+)</name>
        <dbReference type="ChEBI" id="CHEBI:29105"/>
    </ligand>
</feature>
<evidence type="ECO:0000313" key="7">
    <source>
        <dbReference type="Proteomes" id="UP000053558"/>
    </source>
</evidence>
<dbReference type="Gene3D" id="3.40.1050.10">
    <property type="entry name" value="Carbonic anhydrase"/>
    <property type="match status" value="1"/>
</dbReference>
<feature type="binding site" evidence="4">
    <location>
        <position position="5"/>
    </location>
    <ligand>
        <name>Zn(2+)</name>
        <dbReference type="ChEBI" id="CHEBI:29105"/>
    </ligand>
</feature>
<dbReference type="PANTHER" id="PTHR43175">
    <property type="entry name" value="CARBONIC ANHYDRASE"/>
    <property type="match status" value="1"/>
</dbReference>
<comment type="caution">
    <text evidence="6">The sequence shown here is derived from an EMBL/GenBank/DDBJ whole genome shotgun (WGS) entry which is preliminary data.</text>
</comment>
<keyword evidence="7" id="KW-1185">Reference proteome</keyword>
<dbReference type="PANTHER" id="PTHR43175:SF3">
    <property type="entry name" value="CARBON DISULFIDE HYDROLASE"/>
    <property type="match status" value="1"/>
</dbReference>